<dbReference type="EMBL" id="JARKHS020036782">
    <property type="protein sequence ID" value="KAK8755038.1"/>
    <property type="molecule type" value="Genomic_DNA"/>
</dbReference>
<dbReference type="Gene3D" id="3.80.10.10">
    <property type="entry name" value="Ribonuclease Inhibitor"/>
    <property type="match status" value="1"/>
</dbReference>
<name>A0AAQ4CXU8_AMBAM</name>
<keyword evidence="3" id="KW-0677">Repeat</keyword>
<evidence type="ECO:0000256" key="3">
    <source>
        <dbReference type="ARBA" id="ARBA00022737"/>
    </source>
</evidence>
<feature type="signal peptide" evidence="4">
    <location>
        <begin position="1"/>
        <end position="22"/>
    </location>
</feature>
<dbReference type="GO" id="GO:0005886">
    <property type="term" value="C:plasma membrane"/>
    <property type="evidence" value="ECO:0007669"/>
    <property type="project" value="TreeGrafter"/>
</dbReference>
<comment type="caution">
    <text evidence="6">The sequence shown here is derived from an EMBL/GenBank/DDBJ whole genome shotgun (WGS) entry which is preliminary data.</text>
</comment>
<dbReference type="Proteomes" id="UP001321473">
    <property type="component" value="Unassembled WGS sequence"/>
</dbReference>
<proteinExistence type="predicted"/>
<dbReference type="InterPro" id="IPR050541">
    <property type="entry name" value="LRR_TM_domain-containing"/>
</dbReference>
<dbReference type="AlphaFoldDB" id="A0AAQ4CXU8"/>
<evidence type="ECO:0000256" key="4">
    <source>
        <dbReference type="SAM" id="SignalP"/>
    </source>
</evidence>
<dbReference type="SUPFAM" id="SSF52058">
    <property type="entry name" value="L domain-like"/>
    <property type="match status" value="1"/>
</dbReference>
<accession>A0AAQ4CXU8</accession>
<dbReference type="PANTHER" id="PTHR24369">
    <property type="entry name" value="ANTIGEN BSP, PUTATIVE-RELATED"/>
    <property type="match status" value="1"/>
</dbReference>
<protein>
    <recommendedName>
        <fullName evidence="5">LRRCT domain-containing protein</fullName>
    </recommendedName>
</protein>
<evidence type="ECO:0000313" key="6">
    <source>
        <dbReference type="EMBL" id="KAK8755038.1"/>
    </source>
</evidence>
<evidence type="ECO:0000259" key="5">
    <source>
        <dbReference type="SMART" id="SM00082"/>
    </source>
</evidence>
<dbReference type="Pfam" id="PF13855">
    <property type="entry name" value="LRR_8"/>
    <property type="match status" value="1"/>
</dbReference>
<dbReference type="InterPro" id="IPR001611">
    <property type="entry name" value="Leu-rich_rpt"/>
</dbReference>
<dbReference type="InterPro" id="IPR032675">
    <property type="entry name" value="LRR_dom_sf"/>
</dbReference>
<keyword evidence="2 4" id="KW-0732">Signal</keyword>
<dbReference type="PANTHER" id="PTHR24369:SF210">
    <property type="entry name" value="CHAOPTIN-RELATED"/>
    <property type="match status" value="1"/>
</dbReference>
<gene>
    <name evidence="6" type="ORF">V5799_002253</name>
</gene>
<keyword evidence="7" id="KW-1185">Reference proteome</keyword>
<reference evidence="6 7" key="1">
    <citation type="journal article" date="2023" name="Arcadia Sci">
        <title>De novo assembly of a long-read Amblyomma americanum tick genome.</title>
        <authorList>
            <person name="Chou S."/>
            <person name="Poskanzer K.E."/>
            <person name="Rollins M."/>
            <person name="Thuy-Boun P.S."/>
        </authorList>
    </citation>
    <scope>NUCLEOTIDE SEQUENCE [LARGE SCALE GENOMIC DNA]</scope>
    <source>
        <strain evidence="6">F_SG_1</strain>
        <tissue evidence="6">Salivary glands</tissue>
    </source>
</reference>
<sequence length="333" mass="37998">MASPLPLAALCLFLGRLGSLWAASCQDTDYLGACTANCESYKFFICSNVYRVSDYYHYVQQALRYPNLWLVLKDSRLDYYPTGTFADGNVTVLEFRNARINSFTQFETGPNPFLGAEQTLETIVFREDSSLPDSWGLLTRLSKLSKVEFRDMAHLELTSDFNQLPSSVQRVYIYNSSIGYVHPRWLSEQTALTLVIVRDTNLNKFLRSMLPRPAPFLKELDLERNALTEIPEDLGEQMPVLEFLNVGRNRISTLNERSLAPLRRNTTYVHMFGNPLRCDCHLRFLVGYEDSWTYSECALPEQLRGRYLGTLSAENMTCDSSPGPNGRAWDATL</sequence>
<dbReference type="InterPro" id="IPR003591">
    <property type="entry name" value="Leu-rich_rpt_typical-subtyp"/>
</dbReference>
<evidence type="ECO:0000256" key="2">
    <source>
        <dbReference type="ARBA" id="ARBA00022729"/>
    </source>
</evidence>
<organism evidence="6 7">
    <name type="scientific">Amblyomma americanum</name>
    <name type="common">Lone star tick</name>
    <dbReference type="NCBI Taxonomy" id="6943"/>
    <lineage>
        <taxon>Eukaryota</taxon>
        <taxon>Metazoa</taxon>
        <taxon>Ecdysozoa</taxon>
        <taxon>Arthropoda</taxon>
        <taxon>Chelicerata</taxon>
        <taxon>Arachnida</taxon>
        <taxon>Acari</taxon>
        <taxon>Parasitiformes</taxon>
        <taxon>Ixodida</taxon>
        <taxon>Ixodoidea</taxon>
        <taxon>Ixodidae</taxon>
        <taxon>Amblyomminae</taxon>
        <taxon>Amblyomma</taxon>
    </lineage>
</organism>
<feature type="domain" description="LRRCT" evidence="5">
    <location>
        <begin position="274"/>
        <end position="319"/>
    </location>
</feature>
<keyword evidence="1" id="KW-0433">Leucine-rich repeat</keyword>
<dbReference type="SMART" id="SM00369">
    <property type="entry name" value="LRR_TYP"/>
    <property type="match status" value="2"/>
</dbReference>
<dbReference type="InterPro" id="IPR000483">
    <property type="entry name" value="Cys-rich_flank_reg_C"/>
</dbReference>
<feature type="chain" id="PRO_5042981900" description="LRRCT domain-containing protein" evidence="4">
    <location>
        <begin position="23"/>
        <end position="333"/>
    </location>
</feature>
<dbReference type="SMART" id="SM00082">
    <property type="entry name" value="LRRCT"/>
    <property type="match status" value="1"/>
</dbReference>
<evidence type="ECO:0000313" key="7">
    <source>
        <dbReference type="Proteomes" id="UP001321473"/>
    </source>
</evidence>
<evidence type="ECO:0000256" key="1">
    <source>
        <dbReference type="ARBA" id="ARBA00022614"/>
    </source>
</evidence>